<dbReference type="STRING" id="1725.WU86_00955"/>
<reference evidence="2 3" key="1">
    <citation type="submission" date="2017-09" db="EMBL/GenBank/DDBJ databases">
        <title>Bacterial strain isolated from the female urinary microbiota.</title>
        <authorList>
            <person name="Thomas-White K."/>
            <person name="Kumar N."/>
            <person name="Forster S."/>
            <person name="Putonti C."/>
            <person name="Lawley T."/>
            <person name="Wolfe A.J."/>
        </authorList>
    </citation>
    <scope>NUCLEOTIDE SEQUENCE [LARGE SCALE GENOMIC DNA]</scope>
    <source>
        <strain evidence="2 3">UMB0908</strain>
    </source>
</reference>
<evidence type="ECO:0000256" key="1">
    <source>
        <dbReference type="SAM" id="MobiDB-lite"/>
    </source>
</evidence>
<evidence type="ECO:0000313" key="3">
    <source>
        <dbReference type="Proteomes" id="UP000235363"/>
    </source>
</evidence>
<accession>A0A2N6SY46</accession>
<dbReference type="RefSeq" id="WP_102213238.1">
    <property type="nucleotide sequence ID" value="NZ_PNHF01000017.1"/>
</dbReference>
<evidence type="ECO:0000313" key="2">
    <source>
        <dbReference type="EMBL" id="PMC61989.1"/>
    </source>
</evidence>
<name>A0A2N6SY46_9CORY</name>
<dbReference type="AlphaFoldDB" id="A0A2N6SY46"/>
<comment type="caution">
    <text evidence="2">The sequence shown here is derived from an EMBL/GenBank/DDBJ whole genome shotgun (WGS) entry which is preliminary data.</text>
</comment>
<dbReference type="Proteomes" id="UP000235363">
    <property type="component" value="Unassembled WGS sequence"/>
</dbReference>
<organism evidence="2 3">
    <name type="scientific">Corynebacterium xerosis</name>
    <dbReference type="NCBI Taxonomy" id="1725"/>
    <lineage>
        <taxon>Bacteria</taxon>
        <taxon>Bacillati</taxon>
        <taxon>Actinomycetota</taxon>
        <taxon>Actinomycetes</taxon>
        <taxon>Mycobacteriales</taxon>
        <taxon>Corynebacteriaceae</taxon>
        <taxon>Corynebacterium</taxon>
    </lineage>
</organism>
<feature type="compositionally biased region" description="Acidic residues" evidence="1">
    <location>
        <begin position="53"/>
        <end position="75"/>
    </location>
</feature>
<gene>
    <name evidence="2" type="ORF">CJ204_07950</name>
</gene>
<feature type="compositionally biased region" description="Acidic residues" evidence="1">
    <location>
        <begin position="97"/>
        <end position="113"/>
    </location>
</feature>
<feature type="region of interest" description="Disordered" evidence="1">
    <location>
        <begin position="39"/>
        <end position="152"/>
    </location>
</feature>
<sequence length="152" mass="15488">MFDDNHPDLNLAETAPMHLDDDVFDGLLDYAVSADAHGVDDSIVPADSPADAVADDDLDSIALADDADDPLDSPADDSPVTADDSPATAGNGHGDLDDFAGDLPDELPGDLIDDPTAAAHADDLDGFGAGTVDDGVADPSSSIGEADPEMEW</sequence>
<dbReference type="EMBL" id="PNHF01000017">
    <property type="protein sequence ID" value="PMC61989.1"/>
    <property type="molecule type" value="Genomic_DNA"/>
</dbReference>
<protein>
    <submittedName>
        <fullName evidence="2">Uncharacterized protein</fullName>
    </submittedName>
</protein>
<feature type="compositionally biased region" description="Low complexity" evidence="1">
    <location>
        <begin position="43"/>
        <end position="52"/>
    </location>
</feature>
<proteinExistence type="predicted"/>